<dbReference type="CDD" id="cd01004">
    <property type="entry name" value="PBP2_MidA_like"/>
    <property type="match status" value="1"/>
</dbReference>
<dbReference type="SMART" id="SM00062">
    <property type="entry name" value="PBPb"/>
    <property type="match status" value="1"/>
</dbReference>
<dbReference type="PANTHER" id="PTHR35936:SF17">
    <property type="entry name" value="ARGININE-BINDING EXTRACELLULAR PROTEIN ARTP"/>
    <property type="match status" value="1"/>
</dbReference>
<proteinExistence type="inferred from homology"/>
<dbReference type="SUPFAM" id="SSF53850">
    <property type="entry name" value="Periplasmic binding protein-like II"/>
    <property type="match status" value="1"/>
</dbReference>
<comment type="caution">
    <text evidence="5">The sequence shown here is derived from an EMBL/GenBank/DDBJ whole genome shotgun (WGS) entry which is preliminary data.</text>
</comment>
<dbReference type="RefSeq" id="WP_068389648.1">
    <property type="nucleotide sequence ID" value="NZ_LSZO01000135.1"/>
</dbReference>
<feature type="chain" id="PRO_5007299456" evidence="3">
    <location>
        <begin position="20"/>
        <end position="267"/>
    </location>
</feature>
<protein>
    <submittedName>
        <fullName evidence="5">ABC transporter substrate-binding protein</fullName>
    </submittedName>
</protein>
<dbReference type="Gene3D" id="3.40.190.10">
    <property type="entry name" value="Periplasmic binding protein-like II"/>
    <property type="match status" value="2"/>
</dbReference>
<accession>A0A139SV14</accession>
<evidence type="ECO:0000313" key="5">
    <source>
        <dbReference type="EMBL" id="KXU38446.1"/>
    </source>
</evidence>
<evidence type="ECO:0000256" key="3">
    <source>
        <dbReference type="SAM" id="SignalP"/>
    </source>
</evidence>
<dbReference type="Proteomes" id="UP000072660">
    <property type="component" value="Unassembled WGS sequence"/>
</dbReference>
<reference evidence="5 6" key="1">
    <citation type="submission" date="2016-02" db="EMBL/GenBank/DDBJ databases">
        <authorList>
            <person name="Wen L."/>
            <person name="He K."/>
            <person name="Yang H."/>
        </authorList>
    </citation>
    <scope>NUCLEOTIDE SEQUENCE [LARGE SCALE GENOMIC DNA]</scope>
    <source>
        <strain evidence="5 6">CV58</strain>
    </source>
</reference>
<dbReference type="OrthoDB" id="9768183at2"/>
<gene>
    <name evidence="5" type="ORF">AXE65_01675</name>
</gene>
<keyword evidence="6" id="KW-1185">Reference proteome</keyword>
<keyword evidence="2 3" id="KW-0732">Signal</keyword>
<dbReference type="EMBL" id="LSZO01000135">
    <property type="protein sequence ID" value="KXU38446.1"/>
    <property type="molecule type" value="Genomic_DNA"/>
</dbReference>
<feature type="signal peptide" evidence="3">
    <location>
        <begin position="1"/>
        <end position="19"/>
    </location>
</feature>
<sequence length="267" mass="29793">MKYLSLLLAFCLIAPLAYADNPDLPARLQKADKWVFCSGVDSPPMVFNDEKQNRAGVVVDLGEQIAKRLGNKKIEWRIIPFAGLIPAMLARQCDIIMDQLFDKPERREVIDMVNYMYSSQAVLVGKGNPHNIHKLDDLSGKKVAALNGSTIRVLLEEHNKKLQQAQKAPMKLVIYSTDTDAFQALRFGHADAYGTTVESAGWYQSIAPDLFETGVPSFARILTGVGIHKEDKALTAAVEQVIKAMQADGSYLQILKKWNIEDDQLEF</sequence>
<evidence type="ECO:0000256" key="2">
    <source>
        <dbReference type="ARBA" id="ARBA00022729"/>
    </source>
</evidence>
<feature type="domain" description="Solute-binding protein family 3/N-terminal" evidence="4">
    <location>
        <begin position="35"/>
        <end position="262"/>
    </location>
</feature>
<evidence type="ECO:0000259" key="4">
    <source>
        <dbReference type="SMART" id="SM00062"/>
    </source>
</evidence>
<dbReference type="InterPro" id="IPR001638">
    <property type="entry name" value="Solute-binding_3/MltF_N"/>
</dbReference>
<organism evidence="5 6">
    <name type="scientific">Ventosimonas gracilis</name>
    <dbReference type="NCBI Taxonomy" id="1680762"/>
    <lineage>
        <taxon>Bacteria</taxon>
        <taxon>Pseudomonadati</taxon>
        <taxon>Pseudomonadota</taxon>
        <taxon>Gammaproteobacteria</taxon>
        <taxon>Pseudomonadales</taxon>
        <taxon>Ventosimonadaceae</taxon>
        <taxon>Ventosimonas</taxon>
    </lineage>
</organism>
<dbReference type="Pfam" id="PF00497">
    <property type="entry name" value="SBP_bac_3"/>
    <property type="match status" value="1"/>
</dbReference>
<comment type="similarity">
    <text evidence="1">Belongs to the bacterial solute-binding protein 3 family.</text>
</comment>
<dbReference type="PANTHER" id="PTHR35936">
    <property type="entry name" value="MEMBRANE-BOUND LYTIC MUREIN TRANSGLYCOSYLASE F"/>
    <property type="match status" value="1"/>
</dbReference>
<name>A0A139SV14_9GAMM</name>
<dbReference type="AlphaFoldDB" id="A0A139SV14"/>
<evidence type="ECO:0000313" key="6">
    <source>
        <dbReference type="Proteomes" id="UP000072660"/>
    </source>
</evidence>
<evidence type="ECO:0000256" key="1">
    <source>
        <dbReference type="ARBA" id="ARBA00010333"/>
    </source>
</evidence>